<evidence type="ECO:0000313" key="5">
    <source>
        <dbReference type="EMBL" id="KAG5190977.1"/>
    </source>
</evidence>
<dbReference type="EMBL" id="JAFCMP010000024">
    <property type="protein sequence ID" value="KAG5190977.1"/>
    <property type="molecule type" value="Genomic_DNA"/>
</dbReference>
<keyword evidence="6" id="KW-1185">Reference proteome</keyword>
<reference evidence="5" key="1">
    <citation type="submission" date="2021-02" db="EMBL/GenBank/DDBJ databases">
        <title>First Annotated Genome of the Yellow-green Alga Tribonema minus.</title>
        <authorList>
            <person name="Mahan K.M."/>
        </authorList>
    </citation>
    <scope>NUCLEOTIDE SEQUENCE</scope>
    <source>
        <strain evidence="5">UTEX B ZZ1240</strain>
    </source>
</reference>
<dbReference type="AlphaFoldDB" id="A0A836CLP7"/>
<dbReference type="PANTHER" id="PTHR10807">
    <property type="entry name" value="MYOTUBULARIN-RELATED"/>
    <property type="match status" value="1"/>
</dbReference>
<proteinExistence type="predicted"/>
<dbReference type="InterPro" id="IPR029021">
    <property type="entry name" value="Prot-tyrosine_phosphatase-like"/>
</dbReference>
<feature type="active site" description="Phosphocysteine intermediate" evidence="1">
    <location>
        <position position="472"/>
    </location>
</feature>
<gene>
    <name evidence="5" type="ORF">JKP88DRAFT_296861</name>
</gene>
<evidence type="ECO:0000313" key="6">
    <source>
        <dbReference type="Proteomes" id="UP000664859"/>
    </source>
</evidence>
<dbReference type="Proteomes" id="UP000664859">
    <property type="component" value="Unassembled WGS sequence"/>
</dbReference>
<evidence type="ECO:0000256" key="2">
    <source>
        <dbReference type="PIRSR" id="PIRSR630564-2"/>
    </source>
</evidence>
<dbReference type="Pfam" id="PF06602">
    <property type="entry name" value="Myotub-related"/>
    <property type="match status" value="3"/>
</dbReference>
<evidence type="ECO:0000259" key="4">
    <source>
        <dbReference type="PROSITE" id="PS51339"/>
    </source>
</evidence>
<sequence>MPSPEPLAPPPDAPASSSPSKEPPPYPGEYLGGGATGGAQHSSSPQAASVLLQRLTGEEIVMNLKNTALQGLHGRVCPGELVMTTYQLAFVPRVAAVAAAAAAAVGGSSRAKAAGEGFGHLRGGYFRVPLGSIDRIERDRSKGASKSSAAADLGDLRFLRLILQRVEDTERAFAALVSYAFPAQIELLFAFSHRLLSDAAERDGAYDAATEFERQGVTLPRFGGDRSPWRFTLLNHDYSLCGSYPHLLVVPQATPDGDLQAIAGFRSEGRLPALTWGRQRDHASIWRSSQPRVGMQQATCPQDEGMLDVLARCGDGVLRIVDCRPRANAMANMAAGVRCGDGVLRIVDCRLRANVMANMAADAPQLQTVCKLQRLQIADRYGYEGAASYPSSQLTFMDIGNIHVMRQSLARLEQLALSPQTSDAKWSALVEDTWSALVEDTGWLGHVRTVLSASWVTAYHAHWDRTPVLVHCSHGWDRTSQVAALAQLLLDPHYRTLAGFRTLIEKDWLSFGHPFQLRHQHGVARPGGRDDQRSPVFLQFLDCVWQLLNQFLDCVWQLLDQFLDCVWLLLNQFLDCVWQLRNQFPSASEFNGRYLLCMADHLHSCRFAITTRHHHLPPLCHACPPQFPSAFEFNGRYLLCMADHLHSCRFGTFLLDSERERREAQLAERCASMWTYLELPERCASLWTYLEADRASFLSPFYVWRGPDAGSGDGARANRASFLSPFYAWRGPDAGSGDGACVSSRLACRGAYGVLLPALPALLRRVALWHDYYLRWSPKPSFPGVPKCLHDPSFPGVPKCLHDALAQQVGGIGESALNSGTDAAIDEYECLSDEMEGWVKLMQQRACAAEAAADAARADADALRARLLQLELCGAAPADAPAAAAAASSEARSPHCNGDAAAAAAAAPAGGEAAFTATEPARAPSAVVASPPPLRGGRPAAAAAADPFAGLGLR</sequence>
<organism evidence="5 6">
    <name type="scientific">Tribonema minus</name>
    <dbReference type="NCBI Taxonomy" id="303371"/>
    <lineage>
        <taxon>Eukaryota</taxon>
        <taxon>Sar</taxon>
        <taxon>Stramenopiles</taxon>
        <taxon>Ochrophyta</taxon>
        <taxon>PX clade</taxon>
        <taxon>Xanthophyceae</taxon>
        <taxon>Tribonematales</taxon>
        <taxon>Tribonemataceae</taxon>
        <taxon>Tribonema</taxon>
    </lineage>
</organism>
<dbReference type="Gene3D" id="3.90.190.10">
    <property type="entry name" value="Protein tyrosine phosphatase superfamily"/>
    <property type="match status" value="1"/>
</dbReference>
<feature type="binding site" evidence="2">
    <location>
        <begin position="401"/>
        <end position="402"/>
    </location>
    <ligand>
        <name>substrate</name>
    </ligand>
</feature>
<dbReference type="OrthoDB" id="271628at2759"/>
<accession>A0A836CLP7</accession>
<evidence type="ECO:0000256" key="1">
    <source>
        <dbReference type="PIRSR" id="PIRSR630564-1"/>
    </source>
</evidence>
<dbReference type="GO" id="GO:0005737">
    <property type="term" value="C:cytoplasm"/>
    <property type="evidence" value="ECO:0007669"/>
    <property type="project" value="TreeGrafter"/>
</dbReference>
<dbReference type="SUPFAM" id="SSF50729">
    <property type="entry name" value="PH domain-like"/>
    <property type="match status" value="1"/>
</dbReference>
<evidence type="ECO:0000256" key="3">
    <source>
        <dbReference type="SAM" id="MobiDB-lite"/>
    </source>
</evidence>
<dbReference type="InterPro" id="IPR010569">
    <property type="entry name" value="Myotubularin-like_Pase_dom"/>
</dbReference>
<name>A0A836CLP7_9STRA</name>
<feature type="binding site" evidence="2">
    <location>
        <begin position="472"/>
        <end position="478"/>
    </location>
    <ligand>
        <name>substrate</name>
    </ligand>
</feature>
<feature type="domain" description="Myotubularin phosphatase" evidence="4">
    <location>
        <begin position="202"/>
        <end position="773"/>
    </location>
</feature>
<comment type="caution">
    <text evidence="5">The sequence shown here is derived from an EMBL/GenBank/DDBJ whole genome shotgun (WGS) entry which is preliminary data.</text>
</comment>
<feature type="region of interest" description="Disordered" evidence="3">
    <location>
        <begin position="920"/>
        <end position="954"/>
    </location>
</feature>
<dbReference type="PROSITE" id="PS00383">
    <property type="entry name" value="TYR_PHOSPHATASE_1"/>
    <property type="match status" value="1"/>
</dbReference>
<dbReference type="PROSITE" id="PS51339">
    <property type="entry name" value="PPASE_MYOTUBULARIN"/>
    <property type="match status" value="1"/>
</dbReference>
<dbReference type="SUPFAM" id="SSF52799">
    <property type="entry name" value="(Phosphotyrosine protein) phosphatases II"/>
    <property type="match status" value="3"/>
</dbReference>
<feature type="compositionally biased region" description="Pro residues" evidence="3">
    <location>
        <begin position="1"/>
        <end position="13"/>
    </location>
</feature>
<dbReference type="InterPro" id="IPR003595">
    <property type="entry name" value="Tyr_Pase_cat"/>
</dbReference>
<protein>
    <submittedName>
        <fullName evidence="5">Myotubularin-like phosphatase domain-containing protein</fullName>
    </submittedName>
</protein>
<dbReference type="CDD" id="cd14507">
    <property type="entry name" value="PTP-MTM-like"/>
    <property type="match status" value="1"/>
</dbReference>
<feature type="region of interest" description="Disordered" evidence="3">
    <location>
        <begin position="1"/>
        <end position="45"/>
    </location>
</feature>
<dbReference type="InterPro" id="IPR030564">
    <property type="entry name" value="Myotubularin"/>
</dbReference>
<dbReference type="InterPro" id="IPR016130">
    <property type="entry name" value="Tyr_Pase_AS"/>
</dbReference>
<dbReference type="PANTHER" id="PTHR10807:SF128">
    <property type="entry name" value="PHOSPHATIDYLINOSITOL-3,5-BISPHOSPHATE 3-PHOSPHATASE"/>
    <property type="match status" value="1"/>
</dbReference>
<dbReference type="SMART" id="SM00404">
    <property type="entry name" value="PTPc_motif"/>
    <property type="match status" value="1"/>
</dbReference>